<dbReference type="Proteomes" id="UP000644756">
    <property type="component" value="Unassembled WGS sequence"/>
</dbReference>
<feature type="region of interest" description="Disordered" evidence="2">
    <location>
        <begin position="1"/>
        <end position="23"/>
    </location>
</feature>
<dbReference type="AlphaFoldDB" id="A0A917CQ74"/>
<dbReference type="InterPro" id="IPR036388">
    <property type="entry name" value="WH-like_DNA-bd_sf"/>
</dbReference>
<comment type="caution">
    <text evidence="4">The sequence shown here is derived from an EMBL/GenBank/DDBJ whole genome shotgun (WGS) entry which is preliminary data.</text>
</comment>
<dbReference type="InterPro" id="IPR036390">
    <property type="entry name" value="WH_DNA-bd_sf"/>
</dbReference>
<evidence type="ECO:0000313" key="5">
    <source>
        <dbReference type="Proteomes" id="UP000644756"/>
    </source>
</evidence>
<proteinExistence type="predicted"/>
<dbReference type="GO" id="GO:0003700">
    <property type="term" value="F:DNA-binding transcription factor activity"/>
    <property type="evidence" value="ECO:0007669"/>
    <property type="project" value="InterPro"/>
</dbReference>
<dbReference type="SUPFAM" id="SSF46785">
    <property type="entry name" value="Winged helix' DNA-binding domain"/>
    <property type="match status" value="1"/>
</dbReference>
<dbReference type="PANTHER" id="PTHR33164">
    <property type="entry name" value="TRANSCRIPTIONAL REGULATOR, MARR FAMILY"/>
    <property type="match status" value="1"/>
</dbReference>
<dbReference type="CDD" id="cd00090">
    <property type="entry name" value="HTH_ARSR"/>
    <property type="match status" value="1"/>
</dbReference>
<dbReference type="SMART" id="SM00347">
    <property type="entry name" value="HTH_MARR"/>
    <property type="match status" value="1"/>
</dbReference>
<feature type="compositionally biased region" description="Basic and acidic residues" evidence="2">
    <location>
        <begin position="1"/>
        <end position="22"/>
    </location>
</feature>
<dbReference type="GO" id="GO:0003677">
    <property type="term" value="F:DNA binding"/>
    <property type="evidence" value="ECO:0007669"/>
    <property type="project" value="UniProtKB-KW"/>
</dbReference>
<sequence>MADKEQQEDHDKQEEQGKHEHTTAQQLLQSFVQFRKVNWRQHTIEGCRHSDIMLMLMIKRNRKPDSSGMMVSEISSRLKVTKPTITQQIKNLEAEGLVGRTIDPADRRVYRIHLTEKGERITQRFEDEILDSFNGLIGYLGEEDSKQLVELLTRAYQYFKKQHEEQE</sequence>
<dbReference type="SMART" id="SM00529">
    <property type="entry name" value="HTH_DTXR"/>
    <property type="match status" value="1"/>
</dbReference>
<evidence type="ECO:0000259" key="3">
    <source>
        <dbReference type="PROSITE" id="PS50995"/>
    </source>
</evidence>
<dbReference type="PRINTS" id="PR00598">
    <property type="entry name" value="HTHMARR"/>
</dbReference>
<dbReference type="Gene3D" id="1.10.10.10">
    <property type="entry name" value="Winged helix-like DNA-binding domain superfamily/Winged helix DNA-binding domain"/>
    <property type="match status" value="1"/>
</dbReference>
<dbReference type="InterPro" id="IPR000835">
    <property type="entry name" value="HTH_MarR-typ"/>
</dbReference>
<accession>A0A917CQ74</accession>
<protein>
    <submittedName>
        <fullName evidence="4">Transcriptional regulator</fullName>
    </submittedName>
</protein>
<dbReference type="InterPro" id="IPR022689">
    <property type="entry name" value="Iron_dep_repressor"/>
</dbReference>
<dbReference type="RefSeq" id="WP_188529166.1">
    <property type="nucleotide sequence ID" value="NZ_BMGR01000002.1"/>
</dbReference>
<dbReference type="InterPro" id="IPR039422">
    <property type="entry name" value="MarR/SlyA-like"/>
</dbReference>
<dbReference type="EMBL" id="BMGR01000002">
    <property type="protein sequence ID" value="GGF92731.1"/>
    <property type="molecule type" value="Genomic_DNA"/>
</dbReference>
<dbReference type="InterPro" id="IPR011991">
    <property type="entry name" value="ArsR-like_HTH"/>
</dbReference>
<evidence type="ECO:0000256" key="1">
    <source>
        <dbReference type="ARBA" id="ARBA00023125"/>
    </source>
</evidence>
<keyword evidence="1" id="KW-0238">DNA-binding</keyword>
<dbReference type="GO" id="GO:0046914">
    <property type="term" value="F:transition metal ion binding"/>
    <property type="evidence" value="ECO:0007669"/>
    <property type="project" value="InterPro"/>
</dbReference>
<gene>
    <name evidence="4" type="ORF">GCM10010916_07630</name>
</gene>
<dbReference type="Pfam" id="PF01047">
    <property type="entry name" value="MarR"/>
    <property type="match status" value="1"/>
</dbReference>
<feature type="domain" description="HTH marR-type" evidence="3">
    <location>
        <begin position="20"/>
        <end position="157"/>
    </location>
</feature>
<reference evidence="4" key="1">
    <citation type="journal article" date="2014" name="Int. J. Syst. Evol. Microbiol.">
        <title>Complete genome sequence of Corynebacterium casei LMG S-19264T (=DSM 44701T), isolated from a smear-ripened cheese.</title>
        <authorList>
            <consortium name="US DOE Joint Genome Institute (JGI-PGF)"/>
            <person name="Walter F."/>
            <person name="Albersmeier A."/>
            <person name="Kalinowski J."/>
            <person name="Ruckert C."/>
        </authorList>
    </citation>
    <scope>NUCLEOTIDE SEQUENCE</scope>
    <source>
        <strain evidence="4">CGMCC 1.12987</strain>
    </source>
</reference>
<evidence type="ECO:0000313" key="4">
    <source>
        <dbReference type="EMBL" id="GGF92731.1"/>
    </source>
</evidence>
<dbReference type="PROSITE" id="PS50995">
    <property type="entry name" value="HTH_MARR_2"/>
    <property type="match status" value="1"/>
</dbReference>
<keyword evidence="5" id="KW-1185">Reference proteome</keyword>
<evidence type="ECO:0000256" key="2">
    <source>
        <dbReference type="SAM" id="MobiDB-lite"/>
    </source>
</evidence>
<dbReference type="GO" id="GO:0006950">
    <property type="term" value="P:response to stress"/>
    <property type="evidence" value="ECO:0007669"/>
    <property type="project" value="TreeGrafter"/>
</dbReference>
<name>A0A917CQ74_9BACL</name>
<reference evidence="4" key="2">
    <citation type="submission" date="2020-09" db="EMBL/GenBank/DDBJ databases">
        <authorList>
            <person name="Sun Q."/>
            <person name="Zhou Y."/>
        </authorList>
    </citation>
    <scope>NUCLEOTIDE SEQUENCE</scope>
    <source>
        <strain evidence="4">CGMCC 1.12987</strain>
    </source>
</reference>
<dbReference type="PANTHER" id="PTHR33164:SF101">
    <property type="entry name" value="TRANSCRIPTIONAL REPRESSOR MPRA"/>
    <property type="match status" value="1"/>
</dbReference>
<organism evidence="4 5">
    <name type="scientific">Paenibacillus abyssi</name>
    <dbReference type="NCBI Taxonomy" id="1340531"/>
    <lineage>
        <taxon>Bacteria</taxon>
        <taxon>Bacillati</taxon>
        <taxon>Bacillota</taxon>
        <taxon>Bacilli</taxon>
        <taxon>Bacillales</taxon>
        <taxon>Paenibacillaceae</taxon>
        <taxon>Paenibacillus</taxon>
    </lineage>
</organism>